<dbReference type="GO" id="GO:0003676">
    <property type="term" value="F:nucleic acid binding"/>
    <property type="evidence" value="ECO:0007669"/>
    <property type="project" value="InterPro"/>
</dbReference>
<organism evidence="11">
    <name type="scientific">Micrurus corallinus</name>
    <name type="common">Brazilian coral snake</name>
    <dbReference type="NCBI Taxonomy" id="54390"/>
    <lineage>
        <taxon>Eukaryota</taxon>
        <taxon>Metazoa</taxon>
        <taxon>Chordata</taxon>
        <taxon>Craniata</taxon>
        <taxon>Vertebrata</taxon>
        <taxon>Euteleostomi</taxon>
        <taxon>Lepidosauria</taxon>
        <taxon>Squamata</taxon>
        <taxon>Bifurcata</taxon>
        <taxon>Unidentata</taxon>
        <taxon>Episquamata</taxon>
        <taxon>Toxicofera</taxon>
        <taxon>Serpentes</taxon>
        <taxon>Colubroidea</taxon>
        <taxon>Elapidae</taxon>
        <taxon>Elapinae</taxon>
        <taxon>Micrurus</taxon>
    </lineage>
</organism>
<evidence type="ECO:0000256" key="3">
    <source>
        <dbReference type="ARBA" id="ARBA00022759"/>
    </source>
</evidence>
<evidence type="ECO:0000256" key="6">
    <source>
        <dbReference type="ARBA" id="ARBA00022908"/>
    </source>
</evidence>
<dbReference type="GO" id="GO:0003887">
    <property type="term" value="F:DNA-directed DNA polymerase activity"/>
    <property type="evidence" value="ECO:0007669"/>
    <property type="project" value="UniProtKB-KW"/>
</dbReference>
<evidence type="ECO:0000256" key="7">
    <source>
        <dbReference type="ARBA" id="ARBA00022918"/>
    </source>
</evidence>
<sequence>MLTQTVKLSEGVKLKKCNKYLNCNVCSQEKSKVIPANRLNGFKTTEPLQVIFADLIGPMKPSLGGACYILSILDNYSRYGFCYLPKNKTETFQNFFNWLRFAERKMKRKVITLVTDNGAEFVNTRFQTMLKQAGTEHKRSAPYRPQHMRM</sequence>
<evidence type="ECO:0000256" key="4">
    <source>
        <dbReference type="ARBA" id="ARBA00022801"/>
    </source>
</evidence>
<dbReference type="GO" id="GO:0016787">
    <property type="term" value="F:hydrolase activity"/>
    <property type="evidence" value="ECO:0007669"/>
    <property type="project" value="UniProtKB-KW"/>
</dbReference>
<keyword evidence="2" id="KW-0479">Metal-binding</keyword>
<dbReference type="SUPFAM" id="SSF53098">
    <property type="entry name" value="Ribonuclease H-like"/>
    <property type="match status" value="1"/>
</dbReference>
<evidence type="ECO:0000256" key="5">
    <source>
        <dbReference type="ARBA" id="ARBA00022842"/>
    </source>
</evidence>
<reference evidence="11" key="1">
    <citation type="submission" date="2017-07" db="EMBL/GenBank/DDBJ databases">
        <authorList>
            <person name="Mikheyev A."/>
            <person name="Grau M."/>
        </authorList>
    </citation>
    <scope>NUCLEOTIDE SEQUENCE</scope>
    <source>
        <tissue evidence="11">Venom_gland</tissue>
    </source>
</reference>
<evidence type="ECO:0000256" key="1">
    <source>
        <dbReference type="ARBA" id="ARBA00022722"/>
    </source>
</evidence>
<dbReference type="Gene3D" id="3.30.420.10">
    <property type="entry name" value="Ribonuclease H-like superfamily/Ribonuclease H"/>
    <property type="match status" value="1"/>
</dbReference>
<keyword evidence="6" id="KW-0229">DNA integration</keyword>
<dbReference type="PANTHER" id="PTHR42648">
    <property type="entry name" value="TRANSPOSASE, PUTATIVE-RELATED"/>
    <property type="match status" value="1"/>
</dbReference>
<dbReference type="AlphaFoldDB" id="A0A2D4ERR0"/>
<accession>A0A2D4ERR0</accession>
<dbReference type="GO" id="GO:0015074">
    <property type="term" value="P:DNA integration"/>
    <property type="evidence" value="ECO:0007669"/>
    <property type="project" value="UniProtKB-KW"/>
</dbReference>
<dbReference type="GO" id="GO:0004519">
    <property type="term" value="F:endonuclease activity"/>
    <property type="evidence" value="ECO:0007669"/>
    <property type="project" value="UniProtKB-KW"/>
</dbReference>
<keyword evidence="3" id="KW-0255">Endonuclease</keyword>
<reference evidence="11" key="2">
    <citation type="submission" date="2017-11" db="EMBL/GenBank/DDBJ databases">
        <title>Coralsnake Venomics: Analyses of Venom Gland Transcriptomes and Proteomes of Six Brazilian Taxa.</title>
        <authorList>
            <person name="Aird S.D."/>
            <person name="Jorge da Silva N."/>
            <person name="Qiu L."/>
            <person name="Villar-Briones A."/>
            <person name="Aparecida-Saddi V."/>
            <person name="Campos-Telles M.P."/>
            <person name="Grau M."/>
            <person name="Mikheyev A.S."/>
        </authorList>
    </citation>
    <scope>NUCLEOTIDE SEQUENCE</scope>
    <source>
        <tissue evidence="11">Venom_gland</tissue>
    </source>
</reference>
<keyword evidence="8" id="KW-0239">DNA-directed DNA polymerase</keyword>
<keyword evidence="1" id="KW-0540">Nuclease</keyword>
<dbReference type="GO" id="GO:0003964">
    <property type="term" value="F:RNA-directed DNA polymerase activity"/>
    <property type="evidence" value="ECO:0007669"/>
    <property type="project" value="UniProtKB-KW"/>
</dbReference>
<dbReference type="GO" id="GO:0046872">
    <property type="term" value="F:metal ion binding"/>
    <property type="evidence" value="ECO:0007669"/>
    <property type="project" value="UniProtKB-KW"/>
</dbReference>
<dbReference type="InterPro" id="IPR001584">
    <property type="entry name" value="Integrase_cat-core"/>
</dbReference>
<dbReference type="PROSITE" id="PS50994">
    <property type="entry name" value="INTEGRASE"/>
    <property type="match status" value="1"/>
</dbReference>
<keyword evidence="7" id="KW-0695">RNA-directed DNA polymerase</keyword>
<protein>
    <recommendedName>
        <fullName evidence="10">Integrase catalytic domain-containing protein</fullName>
    </recommendedName>
</protein>
<dbReference type="InterPro" id="IPR036397">
    <property type="entry name" value="RNaseH_sf"/>
</dbReference>
<keyword evidence="9" id="KW-0233">DNA recombination</keyword>
<proteinExistence type="predicted"/>
<keyword evidence="5" id="KW-0460">Magnesium</keyword>
<dbReference type="InterPro" id="IPR012337">
    <property type="entry name" value="RNaseH-like_sf"/>
</dbReference>
<evidence type="ECO:0000256" key="8">
    <source>
        <dbReference type="ARBA" id="ARBA00022932"/>
    </source>
</evidence>
<dbReference type="EMBL" id="IACJ01017744">
    <property type="protein sequence ID" value="LAA37894.1"/>
    <property type="molecule type" value="Transcribed_RNA"/>
</dbReference>
<name>A0A2D4ERR0_MICCO</name>
<dbReference type="Pfam" id="PF00665">
    <property type="entry name" value="rve"/>
    <property type="match status" value="1"/>
</dbReference>
<evidence type="ECO:0000259" key="10">
    <source>
        <dbReference type="PROSITE" id="PS50994"/>
    </source>
</evidence>
<keyword evidence="8" id="KW-0548">Nucleotidyltransferase</keyword>
<dbReference type="InterPro" id="IPR039537">
    <property type="entry name" value="Retrotran_Ty1/copia-like"/>
</dbReference>
<evidence type="ECO:0000256" key="9">
    <source>
        <dbReference type="ARBA" id="ARBA00023172"/>
    </source>
</evidence>
<dbReference type="GO" id="GO:0006310">
    <property type="term" value="P:DNA recombination"/>
    <property type="evidence" value="ECO:0007669"/>
    <property type="project" value="UniProtKB-KW"/>
</dbReference>
<evidence type="ECO:0000313" key="11">
    <source>
        <dbReference type="EMBL" id="LAA37894.1"/>
    </source>
</evidence>
<keyword evidence="8" id="KW-0808">Transferase</keyword>
<dbReference type="PANTHER" id="PTHR42648:SF11">
    <property type="entry name" value="TRANSPOSON TY4-P GAG-POL POLYPROTEIN"/>
    <property type="match status" value="1"/>
</dbReference>
<keyword evidence="4" id="KW-0378">Hydrolase</keyword>
<feature type="domain" description="Integrase catalytic" evidence="10">
    <location>
        <begin position="43"/>
        <end position="150"/>
    </location>
</feature>
<evidence type="ECO:0000256" key="2">
    <source>
        <dbReference type="ARBA" id="ARBA00022723"/>
    </source>
</evidence>